<gene>
    <name evidence="1" type="ORF">S01H1_18378</name>
</gene>
<comment type="caution">
    <text evidence="1">The sequence shown here is derived from an EMBL/GenBank/DDBJ whole genome shotgun (WGS) entry which is preliminary data.</text>
</comment>
<protein>
    <submittedName>
        <fullName evidence="1">Uncharacterized protein</fullName>
    </submittedName>
</protein>
<sequence length="85" mass="9796">MIDKIEIGVTYNFQDGVEPKDDRFVPIIKTGKVLDIAPTKGSVFNWPMVHTLLEGESEPYVINYAYLFRNINRVKQPEAQTRLNL</sequence>
<accession>X0SY75</accession>
<proteinExistence type="predicted"/>
<evidence type="ECO:0000313" key="1">
    <source>
        <dbReference type="EMBL" id="GAF80066.1"/>
    </source>
</evidence>
<organism evidence="1">
    <name type="scientific">marine sediment metagenome</name>
    <dbReference type="NCBI Taxonomy" id="412755"/>
    <lineage>
        <taxon>unclassified sequences</taxon>
        <taxon>metagenomes</taxon>
        <taxon>ecological metagenomes</taxon>
    </lineage>
</organism>
<reference evidence="1" key="1">
    <citation type="journal article" date="2014" name="Front. Microbiol.">
        <title>High frequency of phylogenetically diverse reductive dehalogenase-homologous genes in deep subseafloor sedimentary metagenomes.</title>
        <authorList>
            <person name="Kawai M."/>
            <person name="Futagami T."/>
            <person name="Toyoda A."/>
            <person name="Takaki Y."/>
            <person name="Nishi S."/>
            <person name="Hori S."/>
            <person name="Arai W."/>
            <person name="Tsubouchi T."/>
            <person name="Morono Y."/>
            <person name="Uchiyama I."/>
            <person name="Ito T."/>
            <person name="Fujiyama A."/>
            <person name="Inagaki F."/>
            <person name="Takami H."/>
        </authorList>
    </citation>
    <scope>NUCLEOTIDE SEQUENCE</scope>
    <source>
        <strain evidence="1">Expedition CK06-06</strain>
    </source>
</reference>
<name>X0SY75_9ZZZZ</name>
<dbReference type="EMBL" id="BARS01009822">
    <property type="protein sequence ID" value="GAF80066.1"/>
    <property type="molecule type" value="Genomic_DNA"/>
</dbReference>
<dbReference type="AlphaFoldDB" id="X0SY75"/>